<keyword evidence="1" id="KW-1185">Reference proteome</keyword>
<protein>
    <submittedName>
        <fullName evidence="2">Uncharacterized protein LOC109113926</fullName>
    </submittedName>
</protein>
<accession>A0A1U8PXY4</accession>
<dbReference type="InParanoid" id="A0A1U8PXY4"/>
<organism evidence="1 2">
    <name type="scientific">Nelumbo nucifera</name>
    <name type="common">Sacred lotus</name>
    <dbReference type="NCBI Taxonomy" id="4432"/>
    <lineage>
        <taxon>Eukaryota</taxon>
        <taxon>Viridiplantae</taxon>
        <taxon>Streptophyta</taxon>
        <taxon>Embryophyta</taxon>
        <taxon>Tracheophyta</taxon>
        <taxon>Spermatophyta</taxon>
        <taxon>Magnoliopsida</taxon>
        <taxon>Proteales</taxon>
        <taxon>Nelumbonaceae</taxon>
        <taxon>Nelumbo</taxon>
    </lineage>
</organism>
<reference evidence="2" key="1">
    <citation type="submission" date="2025-08" db="UniProtKB">
        <authorList>
            <consortium name="RefSeq"/>
        </authorList>
    </citation>
    <scope>IDENTIFICATION</scope>
</reference>
<sequence length="141" mass="15896">MDLEDQPGDKDTGSGIILPTEKLTYEEEFAQIRQELGEYFDKHGIPPLGYADVDLVHVQGHRRGDKYSVSSSMAKFASTVIWAGWLPAANLHPMVVRPTLNTIATMMDRIMNHPVEELSWSNFTCWLEACRSFSVMGFDMA</sequence>
<evidence type="ECO:0000313" key="1">
    <source>
        <dbReference type="Proteomes" id="UP000189703"/>
    </source>
</evidence>
<dbReference type="AlphaFoldDB" id="A0A1U8PXY4"/>
<evidence type="ECO:0000313" key="2">
    <source>
        <dbReference type="RefSeq" id="XP_019051407.1"/>
    </source>
</evidence>
<dbReference type="KEGG" id="nnu:109113926"/>
<dbReference type="Proteomes" id="UP000189703">
    <property type="component" value="Unplaced"/>
</dbReference>
<proteinExistence type="predicted"/>
<name>A0A1U8PXY4_NELNU</name>
<gene>
    <name evidence="2" type="primary">LOC109113926</name>
</gene>
<dbReference type="GeneID" id="109113926"/>
<dbReference type="RefSeq" id="XP_019051407.1">
    <property type="nucleotide sequence ID" value="XM_019195862.1"/>
</dbReference>